<dbReference type="PANTHER" id="PTHR30203">
    <property type="entry name" value="OUTER MEMBRANE CATION EFFLUX PROTEIN"/>
    <property type="match status" value="1"/>
</dbReference>
<keyword evidence="2" id="KW-0812">Transmembrane</keyword>
<keyword evidence="2" id="KW-0564">Palmitate</keyword>
<dbReference type="InterPro" id="IPR010131">
    <property type="entry name" value="MdtP/NodT-like"/>
</dbReference>
<gene>
    <name evidence="3" type="ORF">MIZ01_2086</name>
</gene>
<dbReference type="InterPro" id="IPR003423">
    <property type="entry name" value="OMP_efflux"/>
</dbReference>
<evidence type="ECO:0000313" key="3">
    <source>
        <dbReference type="EMBL" id="BCK88283.1"/>
    </source>
</evidence>
<comment type="similarity">
    <text evidence="1 2">Belongs to the outer membrane factor (OMF) (TC 1.B.17) family.</text>
</comment>
<dbReference type="Gene3D" id="2.20.200.10">
    <property type="entry name" value="Outer membrane efflux proteins (OEP)"/>
    <property type="match status" value="1"/>
</dbReference>
<dbReference type="SUPFAM" id="SSF56954">
    <property type="entry name" value="Outer membrane efflux proteins (OEP)"/>
    <property type="match status" value="1"/>
</dbReference>
<dbReference type="Gene3D" id="1.20.1600.10">
    <property type="entry name" value="Outer membrane efflux proteins (OEP)"/>
    <property type="match status" value="1"/>
</dbReference>
<dbReference type="KEGG" id="seme:MIZ01_2086"/>
<keyword evidence="2" id="KW-0472">Membrane</keyword>
<sequence>MRLAGDEERCGRRNDPRFSVRMRCLREPGALGSVRCAAVNQSTGLISLNKLRKKPISLFLLAALCGCAAGPDFKRPDAPAAAGYAGPVATQPTESAQTLHGEAQKFVPGQDIPSDWWKLFQSPQIDALIKRAFKANPDIEAAQAALQQAKEYTAAQQGFFYPTVAASYSPSRNKLAGNMGGNSPGQQGNGSVIQTYSNPAGPKYNGPAYYNFHIAQLTVGYVPDVFGANRRQVESAQAQVEMQQLQLEATYITLASNVVAAAIQEASLRAQIEAQLKIVSLNQQALEIVRNQLKLGYVSEMEVTQQEMASALAQQALVPLQQQLEQTRDLLRVLAGNTPDQDIDETFTLDGLHLPQELPLSLPSRLVQQRPDVRIAEAQLHYASAQYGVAIANTLPQFAITGAIGGMASSPTWMFKNGGGFFDLTGNVAQTIFDGGTLRAKSRAAKQGLTQAGAQYRGVVMAALQNVADTLYVIQSDARALKAAAKAAQAAGKMSELTHKQYEAGAVDFQTLLVAQLNEQLANINLVQAQTNRLGDTAALFQALGGGWWNHDQTSKVGARQP</sequence>
<proteinExistence type="inferred from homology"/>
<keyword evidence="2" id="KW-0449">Lipoprotein</keyword>
<evidence type="ECO:0000256" key="1">
    <source>
        <dbReference type="ARBA" id="ARBA00007613"/>
    </source>
</evidence>
<accession>A0AAN2BZM9</accession>
<dbReference type="Pfam" id="PF02321">
    <property type="entry name" value="OEP"/>
    <property type="match status" value="2"/>
</dbReference>
<dbReference type="PANTHER" id="PTHR30203:SF33">
    <property type="entry name" value="BLR4455 PROTEIN"/>
    <property type="match status" value="1"/>
</dbReference>
<evidence type="ECO:0000313" key="4">
    <source>
        <dbReference type="Proteomes" id="UP001320326"/>
    </source>
</evidence>
<name>A0AAN2BZM9_9PROT</name>
<organism evidence="3 4">
    <name type="scientific">Sideroxyarcus emersonii</name>
    <dbReference type="NCBI Taxonomy" id="2764705"/>
    <lineage>
        <taxon>Bacteria</taxon>
        <taxon>Pseudomonadati</taxon>
        <taxon>Pseudomonadota</taxon>
        <taxon>Betaproteobacteria</taxon>
        <taxon>Nitrosomonadales</taxon>
        <taxon>Gallionellaceae</taxon>
        <taxon>Sideroxyarcus</taxon>
    </lineage>
</organism>
<dbReference type="Proteomes" id="UP001320326">
    <property type="component" value="Chromosome"/>
</dbReference>
<comment type="subcellular location">
    <subcellularLocation>
        <location evidence="2">Cell membrane</location>
        <topology evidence="2">Lipid-anchor</topology>
    </subcellularLocation>
</comment>
<dbReference type="NCBIfam" id="TIGR01845">
    <property type="entry name" value="outer_NodT"/>
    <property type="match status" value="1"/>
</dbReference>
<dbReference type="GO" id="GO:0005886">
    <property type="term" value="C:plasma membrane"/>
    <property type="evidence" value="ECO:0007669"/>
    <property type="project" value="UniProtKB-SubCell"/>
</dbReference>
<dbReference type="GO" id="GO:0015562">
    <property type="term" value="F:efflux transmembrane transporter activity"/>
    <property type="evidence" value="ECO:0007669"/>
    <property type="project" value="InterPro"/>
</dbReference>
<keyword evidence="2" id="KW-1134">Transmembrane beta strand</keyword>
<evidence type="ECO:0000256" key="2">
    <source>
        <dbReference type="RuleBase" id="RU362097"/>
    </source>
</evidence>
<dbReference type="AlphaFoldDB" id="A0AAN2BZM9"/>
<dbReference type="EMBL" id="AP023423">
    <property type="protein sequence ID" value="BCK88283.1"/>
    <property type="molecule type" value="Genomic_DNA"/>
</dbReference>
<reference evidence="3 4" key="1">
    <citation type="journal article" date="2022" name="Int. J. Syst. Evol. Microbiol.">
        <title>&lt;i&gt;Sideroxyarcus emersonii&lt;/i&gt; gen. nov. sp. nov., a neutrophilic, microaerobic iron- and thiosulfate-oxidizing bacterium isolated from iron-rich wetland sediment.</title>
        <authorList>
            <person name="Kato S."/>
            <person name="Itoh T."/>
            <person name="Iino T."/>
            <person name="Ohkuma M."/>
        </authorList>
    </citation>
    <scope>NUCLEOTIDE SEQUENCE [LARGE SCALE GENOMIC DNA]</scope>
    <source>
        <strain evidence="3 4">MIZ01</strain>
    </source>
</reference>
<keyword evidence="4" id="KW-1185">Reference proteome</keyword>
<protein>
    <submittedName>
        <fullName evidence="3">Outer membrane protein OprM</fullName>
    </submittedName>
</protein>